<evidence type="ECO:0000256" key="3">
    <source>
        <dbReference type="ARBA" id="ARBA00022676"/>
    </source>
</evidence>
<accession>Q13DM3</accession>
<evidence type="ECO:0000313" key="8">
    <source>
        <dbReference type="EMBL" id="ABE37816.1"/>
    </source>
</evidence>
<dbReference type="CDD" id="cd00761">
    <property type="entry name" value="Glyco_tranf_GTA_type"/>
    <property type="match status" value="1"/>
</dbReference>
<organism evidence="8 9">
    <name type="scientific">Rhodopseudomonas palustris (strain BisB5)</name>
    <dbReference type="NCBI Taxonomy" id="316057"/>
    <lineage>
        <taxon>Bacteria</taxon>
        <taxon>Pseudomonadati</taxon>
        <taxon>Pseudomonadota</taxon>
        <taxon>Alphaproteobacteria</taxon>
        <taxon>Hyphomicrobiales</taxon>
        <taxon>Nitrobacteraceae</taxon>
        <taxon>Rhodopseudomonas</taxon>
    </lineage>
</organism>
<dbReference type="eggNOG" id="COG1215">
    <property type="taxonomic scope" value="Bacteria"/>
</dbReference>
<dbReference type="GO" id="GO:0016757">
    <property type="term" value="F:glycosyltransferase activity"/>
    <property type="evidence" value="ECO:0007669"/>
    <property type="project" value="UniProtKB-KW"/>
</dbReference>
<evidence type="ECO:0000256" key="4">
    <source>
        <dbReference type="ARBA" id="ARBA00022679"/>
    </source>
</evidence>
<keyword evidence="3" id="KW-0328">Glycosyltransferase</keyword>
<dbReference type="SUPFAM" id="SSF53448">
    <property type="entry name" value="Nucleotide-diphospho-sugar transferases"/>
    <property type="match status" value="1"/>
</dbReference>
<evidence type="ECO:0000256" key="2">
    <source>
        <dbReference type="ARBA" id="ARBA00022475"/>
    </source>
</evidence>
<keyword evidence="2" id="KW-1003">Cell membrane</keyword>
<evidence type="ECO:0000256" key="5">
    <source>
        <dbReference type="ARBA" id="ARBA00023136"/>
    </source>
</evidence>
<dbReference type="Proteomes" id="UP000001818">
    <property type="component" value="Chromosome"/>
</dbReference>
<dbReference type="AlphaFoldDB" id="Q13DM3"/>
<dbReference type="EMBL" id="CP000283">
    <property type="protein sequence ID" value="ABE37816.1"/>
    <property type="molecule type" value="Genomic_DNA"/>
</dbReference>
<gene>
    <name evidence="8" type="ordered locus">RPD_0578</name>
</gene>
<dbReference type="Pfam" id="PF00535">
    <property type="entry name" value="Glycos_transf_2"/>
    <property type="match status" value="1"/>
</dbReference>
<dbReference type="InterPro" id="IPR001173">
    <property type="entry name" value="Glyco_trans_2-like"/>
</dbReference>
<proteinExistence type="predicted"/>
<dbReference type="PANTHER" id="PTHR43646:SF2">
    <property type="entry name" value="GLYCOSYLTRANSFERASE 2-LIKE DOMAIN-CONTAINING PROTEIN"/>
    <property type="match status" value="1"/>
</dbReference>
<evidence type="ECO:0000256" key="6">
    <source>
        <dbReference type="SAM" id="MobiDB-lite"/>
    </source>
</evidence>
<dbReference type="CAZy" id="GT2">
    <property type="family name" value="Glycosyltransferase Family 2"/>
</dbReference>
<dbReference type="STRING" id="316057.RPD_0578"/>
<evidence type="ECO:0000256" key="1">
    <source>
        <dbReference type="ARBA" id="ARBA00004236"/>
    </source>
</evidence>
<dbReference type="InterPro" id="IPR029044">
    <property type="entry name" value="Nucleotide-diphossugar_trans"/>
</dbReference>
<dbReference type="PANTHER" id="PTHR43646">
    <property type="entry name" value="GLYCOSYLTRANSFERASE"/>
    <property type="match status" value="1"/>
</dbReference>
<reference evidence="8 9" key="1">
    <citation type="submission" date="2006-03" db="EMBL/GenBank/DDBJ databases">
        <title>Complete sequence of Rhodopseudomonas palustris BisB5.</title>
        <authorList>
            <consortium name="US DOE Joint Genome Institute"/>
            <person name="Copeland A."/>
            <person name="Lucas S."/>
            <person name="Lapidus A."/>
            <person name="Barry K."/>
            <person name="Detter J.C."/>
            <person name="Glavina del Rio T."/>
            <person name="Hammon N."/>
            <person name="Israni S."/>
            <person name="Dalin E."/>
            <person name="Tice H."/>
            <person name="Pitluck S."/>
            <person name="Chain P."/>
            <person name="Malfatti S."/>
            <person name="Shin M."/>
            <person name="Vergez L."/>
            <person name="Schmutz J."/>
            <person name="Larimer F."/>
            <person name="Land M."/>
            <person name="Hauser L."/>
            <person name="Pelletier D.A."/>
            <person name="Kyrpides N."/>
            <person name="Lykidis A."/>
            <person name="Oda Y."/>
            <person name="Harwood C.S."/>
            <person name="Richardson P."/>
        </authorList>
    </citation>
    <scope>NUCLEOTIDE SEQUENCE [LARGE SCALE GENOMIC DNA]</scope>
    <source>
        <strain evidence="8 9">BisB5</strain>
    </source>
</reference>
<comment type="subcellular location">
    <subcellularLocation>
        <location evidence="1">Cell membrane</location>
    </subcellularLocation>
</comment>
<dbReference type="KEGG" id="rpd:RPD_0578"/>
<keyword evidence="4 8" id="KW-0808">Transferase</keyword>
<sequence length="419" mass="45730">MKADRLAARGSAVVAIPAHDEAQRIHRCLSALAMQRDEVGAPIRAGAFEILVFANNCTDATPDVVRTFAASVPHPILVIEAQLPPGQRSAGAARKHAMDLAAARLNERGAFDGVILTTDADSCVAPTWFAATMRELQSGVDCVAGYIDAEPFEIVSLGDAFLARGRLEDTYLRLLAEIDARCDPRPHDPWPNHRVSSGASLALTLAAYEAVGGLPPRPVGEDVALTAALEHFGFKVRHSMAVSVSTSCRLDGRAQGGAADTMRLRHAETNAPCDDDLEPALQATRRAIYRGRLRRLLAERPKRPDLPRGWRISNATMELLTQPCVPFADAWQRISNDSPALRRGAPLRPSDLPRQIAIARMVLRQLRLEVSAPTIAPADISRHARRFEPAAEWRPWSRIDHSRRVRSADNPSRPANGTE</sequence>
<feature type="region of interest" description="Disordered" evidence="6">
    <location>
        <begin position="399"/>
        <end position="419"/>
    </location>
</feature>
<feature type="domain" description="Glycosyltransferase 2-like" evidence="7">
    <location>
        <begin position="14"/>
        <end position="150"/>
    </location>
</feature>
<dbReference type="HOGENOM" id="CLU_025996_17_2_5"/>
<feature type="compositionally biased region" description="Polar residues" evidence="6">
    <location>
        <begin position="409"/>
        <end position="419"/>
    </location>
</feature>
<name>Q13DM3_RHOPS</name>
<protein>
    <submittedName>
        <fullName evidence="8">Glycosyl transferase, family 2</fullName>
    </submittedName>
</protein>
<evidence type="ECO:0000313" key="9">
    <source>
        <dbReference type="Proteomes" id="UP000001818"/>
    </source>
</evidence>
<evidence type="ECO:0000259" key="7">
    <source>
        <dbReference type="Pfam" id="PF00535"/>
    </source>
</evidence>
<keyword evidence="5" id="KW-0472">Membrane</keyword>
<dbReference type="Gene3D" id="3.90.550.10">
    <property type="entry name" value="Spore Coat Polysaccharide Biosynthesis Protein SpsA, Chain A"/>
    <property type="match status" value="1"/>
</dbReference>
<dbReference type="GO" id="GO:0005886">
    <property type="term" value="C:plasma membrane"/>
    <property type="evidence" value="ECO:0007669"/>
    <property type="project" value="UniProtKB-SubCell"/>
</dbReference>